<dbReference type="InterPro" id="IPR049410">
    <property type="entry name" value="EndoS-like_Ig-like"/>
</dbReference>
<dbReference type="Gene3D" id="3.80.10.10">
    <property type="entry name" value="Ribonuclease Inhibitor"/>
    <property type="match status" value="1"/>
</dbReference>
<keyword evidence="4" id="KW-1133">Transmembrane helix</keyword>
<dbReference type="Pfam" id="PF20746">
    <property type="entry name" value="EndoS_Ig-like"/>
    <property type="match status" value="1"/>
</dbReference>
<dbReference type="InterPro" id="IPR012706">
    <property type="entry name" value="Rib_alpha_Esp_rpt"/>
</dbReference>
<dbReference type="InterPro" id="IPR059115">
    <property type="entry name" value="Rib"/>
</dbReference>
<evidence type="ECO:0000256" key="4">
    <source>
        <dbReference type="SAM" id="Phobius"/>
    </source>
</evidence>
<feature type="coiled-coil region" evidence="2">
    <location>
        <begin position="1508"/>
        <end position="1535"/>
    </location>
</feature>
<dbReference type="InterPro" id="IPR032675">
    <property type="entry name" value="LRR_dom_sf"/>
</dbReference>
<evidence type="ECO:0000256" key="3">
    <source>
        <dbReference type="SAM" id="MobiDB-lite"/>
    </source>
</evidence>
<keyword evidence="4" id="KW-0812">Transmembrane</keyword>
<dbReference type="SUPFAM" id="SSF52058">
    <property type="entry name" value="L domain-like"/>
    <property type="match status" value="1"/>
</dbReference>
<keyword evidence="2" id="KW-0175">Coiled coil</keyword>
<dbReference type="InterPro" id="IPR054110">
    <property type="entry name" value="EndoD-like_D2"/>
</dbReference>
<dbReference type="Pfam" id="PF07554">
    <property type="entry name" value="FIVAR"/>
    <property type="match status" value="3"/>
</dbReference>
<dbReference type="PROSITE" id="PS50022">
    <property type="entry name" value="FA58C_3"/>
    <property type="match status" value="1"/>
</dbReference>
<organism evidence="6 7">
    <name type="scientific">Fastidiosipila sanguinis</name>
    <dbReference type="NCBI Taxonomy" id="236753"/>
    <lineage>
        <taxon>Bacteria</taxon>
        <taxon>Bacillati</taxon>
        <taxon>Bacillota</taxon>
        <taxon>Clostridia</taxon>
        <taxon>Eubacteriales</taxon>
        <taxon>Oscillospiraceae</taxon>
        <taxon>Fastidiosipila</taxon>
    </lineage>
</organism>
<dbReference type="Gene3D" id="1.20.1270.70">
    <property type="entry name" value="Designed single chain three-helix bundle"/>
    <property type="match status" value="1"/>
</dbReference>
<dbReference type="Gene3D" id="2.60.120.260">
    <property type="entry name" value="Galactose-binding domain-like"/>
    <property type="match status" value="3"/>
</dbReference>
<proteinExistence type="predicted"/>
<dbReference type="Gene3D" id="2.60.40.4270">
    <property type="entry name" value="Listeria-Bacteroides repeat domain"/>
    <property type="match status" value="1"/>
</dbReference>
<dbReference type="InterPro" id="IPR013783">
    <property type="entry name" value="Ig-like_fold"/>
</dbReference>
<dbReference type="Pfam" id="PF03644">
    <property type="entry name" value="Glyco_hydro_85"/>
    <property type="match status" value="1"/>
</dbReference>
<feature type="domain" description="F5/8 type C" evidence="5">
    <location>
        <begin position="1531"/>
        <end position="1704"/>
    </location>
</feature>
<name>A0A2S0KL26_9FIRM</name>
<evidence type="ECO:0000256" key="1">
    <source>
        <dbReference type="ARBA" id="ARBA00023295"/>
    </source>
</evidence>
<dbReference type="Pfam" id="PF08428">
    <property type="entry name" value="Rib"/>
    <property type="match status" value="1"/>
</dbReference>
<dbReference type="PANTHER" id="PTHR13246:SF1">
    <property type="entry name" value="CYTOSOLIC ENDO-BETA-N-ACETYLGLUCOSAMINIDASE"/>
    <property type="match status" value="1"/>
</dbReference>
<dbReference type="InterPro" id="IPR000421">
    <property type="entry name" value="FA58C"/>
</dbReference>
<evidence type="ECO:0000313" key="6">
    <source>
        <dbReference type="EMBL" id="AVM41738.1"/>
    </source>
</evidence>
<dbReference type="Proteomes" id="UP000237947">
    <property type="component" value="Chromosome"/>
</dbReference>
<dbReference type="Pfam" id="PF23952">
    <property type="entry name" value="LRR_EndoS"/>
    <property type="match status" value="1"/>
</dbReference>
<gene>
    <name evidence="6" type="ORF">C5Q98_00165</name>
</gene>
<reference evidence="7" key="1">
    <citation type="submission" date="2018-02" db="EMBL/GenBank/DDBJ databases">
        <authorList>
            <person name="Holder M.E."/>
            <person name="Ajami N.J."/>
            <person name="Petrosino J.F."/>
        </authorList>
    </citation>
    <scope>NUCLEOTIDE SEQUENCE [LARGE SCALE GENOMIC DNA]</scope>
    <source>
        <strain evidence="7">CCUG 47711</strain>
    </source>
</reference>
<protein>
    <recommendedName>
        <fullName evidence="5">F5/8 type C domain-containing protein</fullName>
    </recommendedName>
</protein>
<keyword evidence="1" id="KW-0378">Hydrolase</keyword>
<dbReference type="Pfam" id="PF21910">
    <property type="entry name" value="GH85_C"/>
    <property type="match status" value="1"/>
</dbReference>
<evidence type="ECO:0000313" key="7">
    <source>
        <dbReference type="Proteomes" id="UP000237947"/>
    </source>
</evidence>
<accession>A0A2S0KL26</accession>
<keyword evidence="1" id="KW-0326">Glycosidase</keyword>
<keyword evidence="4" id="KW-0472">Membrane</keyword>
<dbReference type="InterPro" id="IPR005201">
    <property type="entry name" value="TIM_ENGase"/>
</dbReference>
<dbReference type="EMBL" id="CP027226">
    <property type="protein sequence ID" value="AVM41738.1"/>
    <property type="molecule type" value="Genomic_DNA"/>
</dbReference>
<sequence length="2116" mass="237447">MLLIRYKFKLLICATTNKKYFLHRWRYCMRNISSKNRKAKRFTLSFLTFALVFIFFIKLGADNWPLDMGSAQPHFVGYRAVSMLNWSPETDPYAEMLRSRVPLQTRIGHNKDTQINPDLNGKSEIMLMQADYGNSFFNSTALNDTYAENVLQFWQYVDYWSPWHGAATAEVPSALYDPKTSDWRNRGFEFGLLNIPNPAYTDAAHRNGVKSIAILYVDPAFRPGQTVDEFFIKDENGRYIIADNMVKMANYYGFDGWFINSEEYSNRKDWDGFNNQLREQGMYVNYYDTNSSFNASKAENLKHSDSVFVNYGWYDKSSYDYAVSNGYDPIKQVFMGVEANQGGFGGKHNSTKIENLYENANAGKKSPVTSLALFTPSDMYQRGINVEGSEEAYPDYQLPQFQWMVEERERMYFSGVKSDPTDTGRKSGFSRPDVVVNDASGWAGVADFAPARSVISGSNFYSDFNTGKGRQYFLNGQVSKDELWTNISLQSILPSWQWWVESTGNKLSVDYDYGKSDVRFDANNQAMNLPYEQVGAYNGGSSLVMYGKLTESNKVNLFKTDITVDNSSELNITYKKVSNDSAKMSLALQFEDAADAVELVELKNSQAAGNWVSEKVDLSAYAGRKIAKISLQIDGQAENYQMNIGRLAVSNNKAAASTPSGFKVDKHYHDGQLHLSWNLGSFDEVNMYEVYAKDSSGKQVFLGGNFNENIYVKNLNGLSGDITLQLFAISKNGEYSAPAEISLSRSHAAQNVQVKEILRENKVQMADEKGKINVSWNAPAAGNPDSYRITVNALYVPEGAEEKTSFQFDVDGSSVSESLDIPLKEGYRYDLTIESIVGGQSVASASYRGRLYDSYTRPYSVKEMEIDNGNQLLLHSPITEDWDKLEYYFEDLTTPVRTFVRAESKDFPNKIPLTLPKNEGLIQIVLTDYSANRSEAILVQLKDNTLTELTEFIDETDFPDPELLKAVRSQVGKYRELLKTYSGELDLVGLDVKDLSGMDKFEKLSTLKLGENPKLKEVKNLAKSLKSIELGELPELERLDISGLSLEKIEAKDISTSKNLKYVDISNNKLDLMEGTVERKFLDAAKAVLEGNGVELGENLKFNMQRPVAYNDPQLPKELKYEVSEGTTYDVLEALKGDKTIRENNYLDLKGLQIDGQDVIAPDFVLEDNLSDYSNYTAKIFDSSTAMVENPISAAKTETFVVNYFDPEGNLVGKTNYIIGEGKEVQENLALNAKILGSNKDGHRDLAFDGDLKTQYEAWGGGFREKLWLAFDIGENPVADKWILYSDKEDDPDYYVRNIKSARLEVLNVEATDEQLKDNAFLANQDNWKTVAEFSGNEGFQVARDLEKLTDRYYRFVVVESSGWDSGVISELKIVGVRDNTLQAKFKPETQDVIIKEGEQLDLEQGLVNKADLPEGTQIISKVDNIDTEKAGKYLGQLELVFADQSVKNVEITVFVTPRVDVNKDQLSEMIEKAKAIPEKGYTEASIQKLKEAIAEAEAVRDLPSASQAEVEQQIKNLTESISNLERYAVVAEENIALNKQVLAYNAYDENGEVNNTVTPGQEIEKIVDGKLDSKWTPGEITASGWFVIDLGQEYVLDLAKFHSAFPYERWNFDKGINTASASIEILREGVDPNTLTDEAVANNPDNWLEIAKFTDNEEDIAELDLREAAQRKARYIKVNILDSGTGGDYGRAIRLHEFELFGSIETPADKEQLQNKYDELSNIDRDKYTAESLNALDEALRSAKELLDSPEADQVHVDNEIVKLEAVEASLVLVRTVSFDLNYENAPEMTSQRVANNSLLKDALPDEPVRSGYKFLRWTLDGLGLNGDEIVNKDITLVAEWEKLTDYTELRNLVAQAKEIKADDYTEESFANLAEEISKAEKLLNDDAAAQEELDEAVAKLNESMGKLEKVKYELTVKGALAKILNVEILENNLKMDEDLFLVFAEKANNAIKTDQYTFNEIYDIRLENAKGEEVKANGTVKLAFTPKTNVSDKTVLVHETQAGLVELSYEKEGNRISFTTDGFSNFGLGVKSADKPFEPGKPSEPGKPNEPGQSDKPGNTDKGNVDKGNTKQTSKKSATKTGATMNVAPYLLTIVLFTTAFVIVVVRRKLDVKK</sequence>
<dbReference type="SUPFAM" id="SSF49785">
    <property type="entry name" value="Galactose-binding domain-like"/>
    <property type="match status" value="1"/>
</dbReference>
<dbReference type="GO" id="GO:0005829">
    <property type="term" value="C:cytosol"/>
    <property type="evidence" value="ECO:0007669"/>
    <property type="project" value="UniProtKB-SubCell"/>
</dbReference>
<dbReference type="Gene3D" id="3.20.20.80">
    <property type="entry name" value="Glycosidases"/>
    <property type="match status" value="1"/>
</dbReference>
<evidence type="ECO:0000259" key="5">
    <source>
        <dbReference type="PROSITE" id="PS50022"/>
    </source>
</evidence>
<dbReference type="PANTHER" id="PTHR13246">
    <property type="entry name" value="ENDO BETA N-ACETYLGLUCOSAMINIDASE"/>
    <property type="match status" value="1"/>
</dbReference>
<dbReference type="Gene3D" id="2.60.40.10">
    <property type="entry name" value="Immunoglobulins"/>
    <property type="match status" value="1"/>
</dbReference>
<evidence type="ECO:0000256" key="2">
    <source>
        <dbReference type="SAM" id="Coils"/>
    </source>
</evidence>
<feature type="region of interest" description="Disordered" evidence="3">
    <location>
        <begin position="2036"/>
        <end position="2081"/>
    </location>
</feature>
<dbReference type="InterPro" id="IPR042229">
    <property type="entry name" value="Listeria/Bacterioides_rpt_sf"/>
</dbReference>
<feature type="coiled-coil region" evidence="2">
    <location>
        <begin position="1881"/>
        <end position="1912"/>
    </location>
</feature>
<keyword evidence="7" id="KW-1185">Reference proteome</keyword>
<dbReference type="InterPro" id="IPR008979">
    <property type="entry name" value="Galactose-bd-like_sf"/>
</dbReference>
<dbReference type="KEGG" id="fsa:C5Q98_00165"/>
<feature type="transmembrane region" description="Helical" evidence="4">
    <location>
        <begin position="2089"/>
        <end position="2108"/>
    </location>
</feature>
<dbReference type="NCBIfam" id="TIGR02331">
    <property type="entry name" value="rib_alpha"/>
    <property type="match status" value="1"/>
</dbReference>
<dbReference type="GO" id="GO:0033925">
    <property type="term" value="F:mannosyl-glycoprotein endo-beta-N-acetylglucosaminidase activity"/>
    <property type="evidence" value="ECO:0007669"/>
    <property type="project" value="InterPro"/>
</dbReference>
<dbReference type="InterPro" id="IPR032979">
    <property type="entry name" value="ENGase"/>
</dbReference>
<dbReference type="Gene3D" id="1.20.1270.90">
    <property type="entry name" value="AF1782-like"/>
    <property type="match status" value="2"/>
</dbReference>